<reference evidence="1 2" key="1">
    <citation type="journal article" date="2012" name="G3 (Bethesda)">
        <title>Pichia sorbitophila, an interspecies yeast hybrid reveals early steps of genome resolution following polyploidization.</title>
        <authorList>
            <person name="Leh Louis V."/>
            <person name="Despons L."/>
            <person name="Friedrich A."/>
            <person name="Martin T."/>
            <person name="Durrens P."/>
            <person name="Casaregola S."/>
            <person name="Neuveglise C."/>
            <person name="Fairhead C."/>
            <person name="Marck C."/>
            <person name="Cruz J.A."/>
            <person name="Straub M.L."/>
            <person name="Kugler V."/>
            <person name="Sacerdot C."/>
            <person name="Uzunov Z."/>
            <person name="Thierry A."/>
            <person name="Weiss S."/>
            <person name="Bleykasten C."/>
            <person name="De Montigny J."/>
            <person name="Jacques N."/>
            <person name="Jung P."/>
            <person name="Lemaire M."/>
            <person name="Mallet S."/>
            <person name="Morel G."/>
            <person name="Richard G.F."/>
            <person name="Sarkar A."/>
            <person name="Savel G."/>
            <person name="Schacherer J."/>
            <person name="Seret M.L."/>
            <person name="Talla E."/>
            <person name="Samson G."/>
            <person name="Jubin C."/>
            <person name="Poulain J."/>
            <person name="Vacherie B."/>
            <person name="Barbe V."/>
            <person name="Pelletier E."/>
            <person name="Sherman D.J."/>
            <person name="Westhof E."/>
            <person name="Weissenbach J."/>
            <person name="Baret P.V."/>
            <person name="Wincker P."/>
            <person name="Gaillardin C."/>
            <person name="Dujon B."/>
            <person name="Souciet J.L."/>
        </authorList>
    </citation>
    <scope>NUCLEOTIDE SEQUENCE [LARGE SCALE GENOMIC DNA]</scope>
    <source>
        <strain evidence="2">ATCC MYA-4447 / BCRC 22081 / CBS 7064 / NBRC 10061 / NRRL Y-12695</strain>
    </source>
</reference>
<dbReference type="AlphaFoldDB" id="G8YR48"/>
<dbReference type="EMBL" id="FO082057">
    <property type="protein sequence ID" value="CCE78035.1"/>
    <property type="molecule type" value="Genomic_DNA"/>
</dbReference>
<protein>
    <submittedName>
        <fullName evidence="1">Piso0_000648 protein</fullName>
    </submittedName>
</protein>
<dbReference type="HOGENOM" id="CLU_171990_0_0_1"/>
<dbReference type="Proteomes" id="UP000005222">
    <property type="component" value="Chromosome C"/>
</dbReference>
<sequence>MISYCVYHAVRQIFAVCPVRQKIKTNSPYPSLPIQRNSSTSKLRFAGSSALYPSTKRSVVLGMRKTDSNTKLSVFVFVSRGIGSAVKDNEVSPADKTLLYLESSTFTIPSRW</sequence>
<organism evidence="1 2">
    <name type="scientific">Pichia sorbitophila (strain ATCC MYA-4447 / BCRC 22081 / CBS 7064 / NBRC 10061 / NRRL Y-12695)</name>
    <name type="common">Hybrid yeast</name>
    <dbReference type="NCBI Taxonomy" id="559304"/>
    <lineage>
        <taxon>Eukaryota</taxon>
        <taxon>Fungi</taxon>
        <taxon>Dikarya</taxon>
        <taxon>Ascomycota</taxon>
        <taxon>Saccharomycotina</taxon>
        <taxon>Pichiomycetes</taxon>
        <taxon>Debaryomycetaceae</taxon>
        <taxon>Millerozyma</taxon>
    </lineage>
</organism>
<keyword evidence="2" id="KW-1185">Reference proteome</keyword>
<dbReference type="InParanoid" id="G8YR48"/>
<proteinExistence type="predicted"/>
<gene>
    <name evidence="1" type="primary">Piso0_000648</name>
    <name evidence="1" type="ORF">GNLVRS01_PISO0C00992g</name>
</gene>
<name>G8YR48_PICSO</name>
<evidence type="ECO:0000313" key="2">
    <source>
        <dbReference type="Proteomes" id="UP000005222"/>
    </source>
</evidence>
<accession>G8YR48</accession>
<evidence type="ECO:0000313" key="1">
    <source>
        <dbReference type="EMBL" id="CCE78035.1"/>
    </source>
</evidence>